<keyword evidence="2" id="KW-1185">Reference proteome</keyword>
<proteinExistence type="predicted"/>
<sequence length="84" mass="9321">MEISVNLEKGTLVQPFLLIQIKTYIIEGLKGIHCQVQGTAKASRENVASFTRGQNQANANFRHHAFNMVLDPALALTKEDPEDV</sequence>
<gene>
    <name evidence="1" type="ORF">C5167_014810</name>
</gene>
<accession>A0A4Y7J7P9</accession>
<dbReference type="AlphaFoldDB" id="A0A4Y7J7P9"/>
<evidence type="ECO:0000313" key="2">
    <source>
        <dbReference type="Proteomes" id="UP000316621"/>
    </source>
</evidence>
<reference evidence="1 2" key="1">
    <citation type="journal article" date="2018" name="Science">
        <title>The opium poppy genome and morphinan production.</title>
        <authorList>
            <person name="Guo L."/>
            <person name="Winzer T."/>
            <person name="Yang X."/>
            <person name="Li Y."/>
            <person name="Ning Z."/>
            <person name="He Z."/>
            <person name="Teodor R."/>
            <person name="Lu Y."/>
            <person name="Bowser T.A."/>
            <person name="Graham I.A."/>
            <person name="Ye K."/>
        </authorList>
    </citation>
    <scope>NUCLEOTIDE SEQUENCE [LARGE SCALE GENOMIC DNA]</scope>
    <source>
        <strain evidence="2">cv. HN1</strain>
        <tissue evidence="1">Leaves</tissue>
    </source>
</reference>
<organism evidence="1 2">
    <name type="scientific">Papaver somniferum</name>
    <name type="common">Opium poppy</name>
    <dbReference type="NCBI Taxonomy" id="3469"/>
    <lineage>
        <taxon>Eukaryota</taxon>
        <taxon>Viridiplantae</taxon>
        <taxon>Streptophyta</taxon>
        <taxon>Embryophyta</taxon>
        <taxon>Tracheophyta</taxon>
        <taxon>Spermatophyta</taxon>
        <taxon>Magnoliopsida</taxon>
        <taxon>Ranunculales</taxon>
        <taxon>Papaveraceae</taxon>
        <taxon>Papaveroideae</taxon>
        <taxon>Papaver</taxon>
    </lineage>
</organism>
<evidence type="ECO:0000313" key="1">
    <source>
        <dbReference type="EMBL" id="RZC55951.1"/>
    </source>
</evidence>
<dbReference type="Proteomes" id="UP000316621">
    <property type="component" value="Chromosome 3"/>
</dbReference>
<name>A0A4Y7J7P9_PAPSO</name>
<dbReference type="EMBL" id="CM010717">
    <property type="protein sequence ID" value="RZC55951.1"/>
    <property type="molecule type" value="Genomic_DNA"/>
</dbReference>
<protein>
    <submittedName>
        <fullName evidence="1">Uncharacterized protein</fullName>
    </submittedName>
</protein>
<dbReference type="Gramene" id="RZC55951">
    <property type="protein sequence ID" value="RZC55951"/>
    <property type="gene ID" value="C5167_014810"/>
</dbReference>